<feature type="chain" id="PRO_5003240466" evidence="2">
    <location>
        <begin position="32"/>
        <end position="121"/>
    </location>
</feature>
<dbReference type="HOGENOM" id="CLU_2040429_0_0_1"/>
<evidence type="ECO:0000313" key="4">
    <source>
        <dbReference type="Proteomes" id="UP000000305"/>
    </source>
</evidence>
<dbReference type="InParanoid" id="E9FZ22"/>
<feature type="signal peptide" evidence="2">
    <location>
        <begin position="1"/>
        <end position="31"/>
    </location>
</feature>
<evidence type="ECO:0000313" key="3">
    <source>
        <dbReference type="EMBL" id="EFX87635.1"/>
    </source>
</evidence>
<reference evidence="3 4" key="1">
    <citation type="journal article" date="2011" name="Science">
        <title>The ecoresponsive genome of Daphnia pulex.</title>
        <authorList>
            <person name="Colbourne J.K."/>
            <person name="Pfrender M.E."/>
            <person name="Gilbert D."/>
            <person name="Thomas W.K."/>
            <person name="Tucker A."/>
            <person name="Oakley T.H."/>
            <person name="Tokishita S."/>
            <person name="Aerts A."/>
            <person name="Arnold G.J."/>
            <person name="Basu M.K."/>
            <person name="Bauer D.J."/>
            <person name="Caceres C.E."/>
            <person name="Carmel L."/>
            <person name="Casola C."/>
            <person name="Choi J.H."/>
            <person name="Detter J.C."/>
            <person name="Dong Q."/>
            <person name="Dusheyko S."/>
            <person name="Eads B.D."/>
            <person name="Frohlich T."/>
            <person name="Geiler-Samerotte K.A."/>
            <person name="Gerlach D."/>
            <person name="Hatcher P."/>
            <person name="Jogdeo S."/>
            <person name="Krijgsveld J."/>
            <person name="Kriventseva E.V."/>
            <person name="Kultz D."/>
            <person name="Laforsch C."/>
            <person name="Lindquist E."/>
            <person name="Lopez J."/>
            <person name="Manak J.R."/>
            <person name="Muller J."/>
            <person name="Pangilinan J."/>
            <person name="Patwardhan R.P."/>
            <person name="Pitluck S."/>
            <person name="Pritham E.J."/>
            <person name="Rechtsteiner A."/>
            <person name="Rho M."/>
            <person name="Rogozin I.B."/>
            <person name="Sakarya O."/>
            <person name="Salamov A."/>
            <person name="Schaack S."/>
            <person name="Shapiro H."/>
            <person name="Shiga Y."/>
            <person name="Skalitzky C."/>
            <person name="Smith Z."/>
            <person name="Souvorov A."/>
            <person name="Sung W."/>
            <person name="Tang Z."/>
            <person name="Tsuchiya D."/>
            <person name="Tu H."/>
            <person name="Vos H."/>
            <person name="Wang M."/>
            <person name="Wolf Y.I."/>
            <person name="Yamagata H."/>
            <person name="Yamada T."/>
            <person name="Ye Y."/>
            <person name="Shaw J.R."/>
            <person name="Andrews J."/>
            <person name="Crease T.J."/>
            <person name="Tang H."/>
            <person name="Lucas S.M."/>
            <person name="Robertson H.M."/>
            <person name="Bork P."/>
            <person name="Koonin E.V."/>
            <person name="Zdobnov E.M."/>
            <person name="Grigoriev I.V."/>
            <person name="Lynch M."/>
            <person name="Boore J.L."/>
        </authorList>
    </citation>
    <scope>NUCLEOTIDE SEQUENCE [LARGE SCALE GENOMIC DNA]</scope>
</reference>
<sequence length="121" mass="12890">MASSRLSKTTLIMLGAIIICALVMLASPTDAQQNPGGFDQENKGPIAAALTEDSIITSSSDPAASTFYSNEIIMKILGIVRGSLPNATDNEILIMLSLWIWGFSMLNIILTVLLCCCCHAI</sequence>
<keyword evidence="2" id="KW-0732">Signal</keyword>
<dbReference type="EMBL" id="GL732527">
    <property type="protein sequence ID" value="EFX87635.1"/>
    <property type="molecule type" value="Genomic_DNA"/>
</dbReference>
<keyword evidence="1" id="KW-0812">Transmembrane</keyword>
<keyword evidence="1" id="KW-0472">Membrane</keyword>
<protein>
    <submittedName>
        <fullName evidence="3">Uncharacterized protein</fullName>
    </submittedName>
</protein>
<keyword evidence="1" id="KW-1133">Transmembrane helix</keyword>
<evidence type="ECO:0000256" key="1">
    <source>
        <dbReference type="SAM" id="Phobius"/>
    </source>
</evidence>
<name>E9FZ22_DAPPU</name>
<organism evidence="3 4">
    <name type="scientific">Daphnia pulex</name>
    <name type="common">Water flea</name>
    <dbReference type="NCBI Taxonomy" id="6669"/>
    <lineage>
        <taxon>Eukaryota</taxon>
        <taxon>Metazoa</taxon>
        <taxon>Ecdysozoa</taxon>
        <taxon>Arthropoda</taxon>
        <taxon>Crustacea</taxon>
        <taxon>Branchiopoda</taxon>
        <taxon>Diplostraca</taxon>
        <taxon>Cladocera</taxon>
        <taxon>Anomopoda</taxon>
        <taxon>Daphniidae</taxon>
        <taxon>Daphnia</taxon>
    </lineage>
</organism>
<keyword evidence="4" id="KW-1185">Reference proteome</keyword>
<gene>
    <name evidence="3" type="ORF">DAPPUDRAFT_235478</name>
</gene>
<evidence type="ECO:0000256" key="2">
    <source>
        <dbReference type="SAM" id="SignalP"/>
    </source>
</evidence>
<dbReference type="Proteomes" id="UP000000305">
    <property type="component" value="Unassembled WGS sequence"/>
</dbReference>
<dbReference type="AlphaFoldDB" id="E9FZ22"/>
<accession>E9FZ22</accession>
<feature type="transmembrane region" description="Helical" evidence="1">
    <location>
        <begin position="92"/>
        <end position="116"/>
    </location>
</feature>
<dbReference type="KEGG" id="dpx:DAPPUDRAFT_235478"/>
<proteinExistence type="predicted"/>